<dbReference type="InterPro" id="IPR014189">
    <property type="entry name" value="Quinone_OxRdtase_PIG3"/>
</dbReference>
<dbReference type="InterPro" id="IPR013149">
    <property type="entry name" value="ADH-like_C"/>
</dbReference>
<comment type="caution">
    <text evidence="4">The sequence shown here is derived from an EMBL/GenBank/DDBJ whole genome shotgun (WGS) entry which is preliminary data.</text>
</comment>
<dbReference type="AlphaFoldDB" id="A0AAV9IAM7"/>
<dbReference type="InterPro" id="IPR020843">
    <property type="entry name" value="ER"/>
</dbReference>
<dbReference type="NCBIfam" id="TIGR02824">
    <property type="entry name" value="quinone_pig3"/>
    <property type="match status" value="1"/>
</dbReference>
<dbReference type="GO" id="GO:0070402">
    <property type="term" value="F:NADPH binding"/>
    <property type="evidence" value="ECO:0007669"/>
    <property type="project" value="TreeGrafter"/>
</dbReference>
<keyword evidence="1" id="KW-0521">NADP</keyword>
<evidence type="ECO:0000313" key="5">
    <source>
        <dbReference type="Proteomes" id="UP001300502"/>
    </source>
</evidence>
<dbReference type="InterPro" id="IPR011032">
    <property type="entry name" value="GroES-like_sf"/>
</dbReference>
<evidence type="ECO:0000259" key="3">
    <source>
        <dbReference type="SMART" id="SM00829"/>
    </source>
</evidence>
<gene>
    <name evidence="4" type="ORF">GAYE_SCF03G2246</name>
</gene>
<feature type="domain" description="Enoyl reductase (ER)" evidence="3">
    <location>
        <begin position="41"/>
        <end position="359"/>
    </location>
</feature>
<dbReference type="SUPFAM" id="SSF50129">
    <property type="entry name" value="GroES-like"/>
    <property type="match status" value="1"/>
</dbReference>
<dbReference type="Gene3D" id="3.90.180.10">
    <property type="entry name" value="Medium-chain alcohol dehydrogenases, catalytic domain"/>
    <property type="match status" value="1"/>
</dbReference>
<proteinExistence type="predicted"/>
<protein>
    <recommendedName>
        <fullName evidence="3">Enoyl reductase (ER) domain-containing protein</fullName>
    </recommendedName>
</protein>
<dbReference type="PANTHER" id="PTHR48106:SF18">
    <property type="entry name" value="QUINONE OXIDOREDUCTASE PIG3"/>
    <property type="match status" value="1"/>
</dbReference>
<dbReference type="EMBL" id="JANCYU010000023">
    <property type="protein sequence ID" value="KAK4524346.1"/>
    <property type="molecule type" value="Genomic_DNA"/>
</dbReference>
<dbReference type="Pfam" id="PF00107">
    <property type="entry name" value="ADH_zinc_N"/>
    <property type="match status" value="1"/>
</dbReference>
<evidence type="ECO:0000256" key="1">
    <source>
        <dbReference type="ARBA" id="ARBA00022857"/>
    </source>
</evidence>
<dbReference type="CDD" id="cd05276">
    <property type="entry name" value="p53_inducible_oxidoreductase"/>
    <property type="match status" value="1"/>
</dbReference>
<dbReference type="SMART" id="SM00829">
    <property type="entry name" value="PKS_ER"/>
    <property type="match status" value="1"/>
</dbReference>
<organism evidence="4 5">
    <name type="scientific">Galdieria yellowstonensis</name>
    <dbReference type="NCBI Taxonomy" id="3028027"/>
    <lineage>
        <taxon>Eukaryota</taxon>
        <taxon>Rhodophyta</taxon>
        <taxon>Bangiophyceae</taxon>
        <taxon>Galdieriales</taxon>
        <taxon>Galdieriaceae</taxon>
        <taxon>Galdieria</taxon>
    </lineage>
</organism>
<name>A0AAV9IAM7_9RHOD</name>
<evidence type="ECO:0000313" key="4">
    <source>
        <dbReference type="EMBL" id="KAK4524346.1"/>
    </source>
</evidence>
<dbReference type="PANTHER" id="PTHR48106">
    <property type="entry name" value="QUINONE OXIDOREDUCTASE PIG3-RELATED"/>
    <property type="match status" value="1"/>
</dbReference>
<accession>A0AAV9IAM7</accession>
<reference evidence="4 5" key="1">
    <citation type="submission" date="2022-07" db="EMBL/GenBank/DDBJ databases">
        <title>Genome-wide signatures of adaptation to extreme environments.</title>
        <authorList>
            <person name="Cho C.H."/>
            <person name="Yoon H.S."/>
        </authorList>
    </citation>
    <scope>NUCLEOTIDE SEQUENCE [LARGE SCALE GENOMIC DNA]</scope>
    <source>
        <strain evidence="4 5">108.79 E11</strain>
    </source>
</reference>
<dbReference type="SUPFAM" id="SSF51735">
    <property type="entry name" value="NAD(P)-binding Rossmann-fold domains"/>
    <property type="match status" value="1"/>
</dbReference>
<evidence type="ECO:0000256" key="2">
    <source>
        <dbReference type="ARBA" id="ARBA00023002"/>
    </source>
</evidence>
<dbReference type="InterPro" id="IPR013154">
    <property type="entry name" value="ADH-like_N"/>
</dbReference>
<dbReference type="Pfam" id="PF08240">
    <property type="entry name" value="ADH_N"/>
    <property type="match status" value="1"/>
</dbReference>
<dbReference type="InterPro" id="IPR036291">
    <property type="entry name" value="NAD(P)-bd_dom_sf"/>
</dbReference>
<keyword evidence="5" id="KW-1185">Reference proteome</keyword>
<sequence>MALFLRGSLSKLKLQIPRNCMHMMRALVPSEKDPNTARHLSPAEGLKLVDMDVPQVGPEQVLVRVKAIAINRADILQRKGLYPPPPGVTQVPGLECAGEVAEIGPSCKRNFKKGDPVMAILPGGGYADYCVVDESNVIHIPSKFGFEEAAAIPEVWITAFQLLYWIVKVQPEEYVLVHAGASGVGLAAIQLGSKCLKSHVLATAGSQRKLDACLQYGALKAFNYKLQEPSISDNVKTVSSHGVHAILDCVGASMWNENVKSLREDGRWVLYGTLGGAKLKECNLATLLGKRLSFYTTTLRGRSREYKTNLVKDFEEKVLPRLVDGTCVPVIDKVLQGISGVAEAHAYVEANANIGKVVVKWA</sequence>
<keyword evidence="2" id="KW-0560">Oxidoreductase</keyword>
<dbReference type="Proteomes" id="UP001300502">
    <property type="component" value="Unassembled WGS sequence"/>
</dbReference>
<dbReference type="GO" id="GO:0016651">
    <property type="term" value="F:oxidoreductase activity, acting on NAD(P)H"/>
    <property type="evidence" value="ECO:0007669"/>
    <property type="project" value="TreeGrafter"/>
</dbReference>
<dbReference type="Gene3D" id="3.40.50.720">
    <property type="entry name" value="NAD(P)-binding Rossmann-like Domain"/>
    <property type="match status" value="1"/>
</dbReference>